<proteinExistence type="predicted"/>
<feature type="transmembrane region" description="Helical" evidence="1">
    <location>
        <begin position="6"/>
        <end position="31"/>
    </location>
</feature>
<evidence type="ECO:0000313" key="3">
    <source>
        <dbReference type="Proteomes" id="UP001324380"/>
    </source>
</evidence>
<dbReference type="RefSeq" id="WP_321564959.1">
    <property type="nucleotide sequence ID" value="NZ_CP139558.1"/>
</dbReference>
<evidence type="ECO:0000256" key="1">
    <source>
        <dbReference type="SAM" id="Phobius"/>
    </source>
</evidence>
<accession>A0ABZ0TVN0</accession>
<gene>
    <name evidence="2" type="ORF">SNE25_10025</name>
</gene>
<sequence length="419" mass="46363">MLKASALYIVIIIALVIGITCSALIAAAYFYQAQYQLKFRHDRLQNNMDSGIHILLNNQDTSYQLPQRLSLFGNGSDSAMLQKYPWGAFDIGMVKTFDHRDTMLRMFSIASTVDSASWPVVYLIDEDRPLSLSGKTSLVGDARLPKAGVKTAYVDNQSYNGDEQLVKGHIRDSERQLPQLSGERLELIARLFRQPLTATQGLSRQAETTRSFKSPTWVIRLDKEAVMLQNTRLSGNIILYSDTTVTIDNTASLRNVIVVARAISVKSGFRGNCQLYATDSLSVGQDCHFSYPSCLGIFRDSSSAIGLPEKLSLGENSSCEGLVFTYEKQQSKLPAVISLSKHVLISGQVYSQGILSLKEGVSILGGTMTSRFLYQNGFTAYENYLINVRMDAKALSPYYLSSPLSPSAGGPQRILQWLE</sequence>
<keyword evidence="1" id="KW-0812">Transmembrane</keyword>
<evidence type="ECO:0000313" key="2">
    <source>
        <dbReference type="EMBL" id="WPU95854.1"/>
    </source>
</evidence>
<keyword evidence="1" id="KW-1133">Transmembrane helix</keyword>
<organism evidence="2 3">
    <name type="scientific">Mucilaginibacter sabulilitoris</name>
    <dbReference type="NCBI Taxonomy" id="1173583"/>
    <lineage>
        <taxon>Bacteria</taxon>
        <taxon>Pseudomonadati</taxon>
        <taxon>Bacteroidota</taxon>
        <taxon>Sphingobacteriia</taxon>
        <taxon>Sphingobacteriales</taxon>
        <taxon>Sphingobacteriaceae</taxon>
        <taxon>Mucilaginibacter</taxon>
    </lineage>
</organism>
<keyword evidence="1" id="KW-0472">Membrane</keyword>
<keyword evidence="3" id="KW-1185">Reference proteome</keyword>
<protein>
    <submittedName>
        <fullName evidence="2">Uncharacterized protein</fullName>
    </submittedName>
</protein>
<dbReference type="EMBL" id="CP139558">
    <property type="protein sequence ID" value="WPU95854.1"/>
    <property type="molecule type" value="Genomic_DNA"/>
</dbReference>
<name>A0ABZ0TVN0_9SPHI</name>
<reference evidence="2 3" key="1">
    <citation type="submission" date="2023-11" db="EMBL/GenBank/DDBJ databases">
        <title>Analysis of the Genomes of Mucilaginibacter gossypii cycad 4 and M. sabulilitoris SNA2: microbes with the potential for plant growth promotion.</title>
        <authorList>
            <person name="Hirsch A.M."/>
            <person name="Humm E."/>
            <person name="Rubbi M."/>
            <person name="Del Vecchio G."/>
            <person name="Ha S.M."/>
            <person name="Pellegrini M."/>
            <person name="Gunsalus R.P."/>
        </authorList>
    </citation>
    <scope>NUCLEOTIDE SEQUENCE [LARGE SCALE GENOMIC DNA]</scope>
    <source>
        <strain evidence="2 3">SNA2</strain>
    </source>
</reference>
<dbReference type="Proteomes" id="UP001324380">
    <property type="component" value="Chromosome"/>
</dbReference>